<feature type="compositionally biased region" description="Basic and acidic residues" evidence="1">
    <location>
        <begin position="45"/>
        <end position="59"/>
    </location>
</feature>
<evidence type="ECO:0000313" key="3">
    <source>
        <dbReference type="Proteomes" id="UP001174136"/>
    </source>
</evidence>
<feature type="compositionally biased region" description="Basic and acidic residues" evidence="1">
    <location>
        <begin position="72"/>
        <end position="89"/>
    </location>
</feature>
<sequence>MEEVDGMRGAARFEAESRCDSTMRTGREGRKKDFQLLKRVLWDRGGTRRDGEKERRQESGEQEEGREEEVWEKDRDPKDKEEQGARGEPARFSPHTSLQKCQVLSHQWSKHRESHRQRYPQCIWLS</sequence>
<feature type="compositionally biased region" description="Basic and acidic residues" evidence="1">
    <location>
        <begin position="11"/>
        <end position="31"/>
    </location>
</feature>
<feature type="region of interest" description="Disordered" evidence="1">
    <location>
        <begin position="45"/>
        <end position="99"/>
    </location>
</feature>
<feature type="region of interest" description="Disordered" evidence="1">
    <location>
        <begin position="1"/>
        <end position="31"/>
    </location>
</feature>
<dbReference type="AlphaFoldDB" id="A0AA47MLG7"/>
<proteinExistence type="predicted"/>
<feature type="compositionally biased region" description="Acidic residues" evidence="1">
    <location>
        <begin position="60"/>
        <end position="71"/>
    </location>
</feature>
<comment type="caution">
    <text evidence="2">The sequence shown here is derived from an EMBL/GenBank/DDBJ whole genome shotgun (WGS) entry which is preliminary data.</text>
</comment>
<reference evidence="2" key="1">
    <citation type="journal article" date="2023" name="Front. Mar. Sci.">
        <title>A new Merluccius polli reference genome to investigate the effects of global change in West African waters.</title>
        <authorList>
            <person name="Mateo J.L."/>
            <person name="Blanco-Fernandez C."/>
            <person name="Garcia-Vazquez E."/>
            <person name="Machado-Schiaffino G."/>
        </authorList>
    </citation>
    <scope>NUCLEOTIDE SEQUENCE</scope>
    <source>
        <strain evidence="2">C29</strain>
        <tissue evidence="2">Fin</tissue>
    </source>
</reference>
<dbReference type="EMBL" id="JAOPHQ010003557">
    <property type="protein sequence ID" value="KAK0142543.1"/>
    <property type="molecule type" value="Genomic_DNA"/>
</dbReference>
<evidence type="ECO:0000313" key="2">
    <source>
        <dbReference type="EMBL" id="KAK0142543.1"/>
    </source>
</evidence>
<protein>
    <submittedName>
        <fullName evidence="2">Uncharacterized protein</fullName>
    </submittedName>
</protein>
<evidence type="ECO:0000256" key="1">
    <source>
        <dbReference type="SAM" id="MobiDB-lite"/>
    </source>
</evidence>
<accession>A0AA47MLG7</accession>
<gene>
    <name evidence="2" type="ORF">N1851_019529</name>
</gene>
<organism evidence="2 3">
    <name type="scientific">Merluccius polli</name>
    <name type="common">Benguela hake</name>
    <name type="synonym">Merluccius cadenati</name>
    <dbReference type="NCBI Taxonomy" id="89951"/>
    <lineage>
        <taxon>Eukaryota</taxon>
        <taxon>Metazoa</taxon>
        <taxon>Chordata</taxon>
        <taxon>Craniata</taxon>
        <taxon>Vertebrata</taxon>
        <taxon>Euteleostomi</taxon>
        <taxon>Actinopterygii</taxon>
        <taxon>Neopterygii</taxon>
        <taxon>Teleostei</taxon>
        <taxon>Neoteleostei</taxon>
        <taxon>Acanthomorphata</taxon>
        <taxon>Zeiogadaria</taxon>
        <taxon>Gadariae</taxon>
        <taxon>Gadiformes</taxon>
        <taxon>Gadoidei</taxon>
        <taxon>Merlucciidae</taxon>
        <taxon>Merluccius</taxon>
    </lineage>
</organism>
<dbReference type="Proteomes" id="UP001174136">
    <property type="component" value="Unassembled WGS sequence"/>
</dbReference>
<keyword evidence="3" id="KW-1185">Reference proteome</keyword>
<name>A0AA47MLG7_MERPO</name>